<dbReference type="PANTHER" id="PTHR47591">
    <property type="entry name" value="ZINC FINGER PROTEIN ZAT2-RELATED"/>
    <property type="match status" value="1"/>
</dbReference>
<dbReference type="InterPro" id="IPR013087">
    <property type="entry name" value="Znf_C2H2_type"/>
</dbReference>
<organism evidence="4 5">
    <name type="scientific">Hevea brasiliensis</name>
    <name type="common">Para rubber tree</name>
    <name type="synonym">Siphonia brasiliensis</name>
    <dbReference type="NCBI Taxonomy" id="3981"/>
    <lineage>
        <taxon>Eukaryota</taxon>
        <taxon>Viridiplantae</taxon>
        <taxon>Streptophyta</taxon>
        <taxon>Embryophyta</taxon>
        <taxon>Tracheophyta</taxon>
        <taxon>Spermatophyta</taxon>
        <taxon>Magnoliopsida</taxon>
        <taxon>eudicotyledons</taxon>
        <taxon>Gunneridae</taxon>
        <taxon>Pentapetalae</taxon>
        <taxon>rosids</taxon>
        <taxon>fabids</taxon>
        <taxon>Malpighiales</taxon>
        <taxon>Euphorbiaceae</taxon>
        <taxon>Crotonoideae</taxon>
        <taxon>Micrandreae</taxon>
        <taxon>Hevea</taxon>
    </lineage>
</organism>
<evidence type="ECO:0000313" key="4">
    <source>
        <dbReference type="EMBL" id="KAF2291696.1"/>
    </source>
</evidence>
<keyword evidence="5" id="KW-1185">Reference proteome</keyword>
<evidence type="ECO:0000259" key="3">
    <source>
        <dbReference type="PROSITE" id="PS50157"/>
    </source>
</evidence>
<dbReference type="Pfam" id="PF13912">
    <property type="entry name" value="zf-C2H2_6"/>
    <property type="match status" value="1"/>
</dbReference>
<keyword evidence="1" id="KW-0862">Zinc</keyword>
<name>A0A6A6KUH9_HEVBR</name>
<feature type="region of interest" description="Disordered" evidence="2">
    <location>
        <begin position="1"/>
        <end position="36"/>
    </location>
</feature>
<proteinExistence type="predicted"/>
<dbReference type="AlphaFoldDB" id="A0A6A6KUH9"/>
<feature type="region of interest" description="Disordered" evidence="2">
    <location>
        <begin position="189"/>
        <end position="228"/>
    </location>
</feature>
<keyword evidence="1" id="KW-0863">Zinc-finger</keyword>
<dbReference type="GO" id="GO:0008270">
    <property type="term" value="F:zinc ion binding"/>
    <property type="evidence" value="ECO:0007669"/>
    <property type="project" value="UniProtKB-KW"/>
</dbReference>
<accession>A0A6A6KUH9</accession>
<dbReference type="EMBL" id="JAAGAX010000015">
    <property type="protein sequence ID" value="KAF2291696.1"/>
    <property type="molecule type" value="Genomic_DNA"/>
</dbReference>
<keyword evidence="1" id="KW-0479">Metal-binding</keyword>
<dbReference type="PROSITE" id="PS50157">
    <property type="entry name" value="ZINC_FINGER_C2H2_2"/>
    <property type="match status" value="1"/>
</dbReference>
<evidence type="ECO:0000313" key="5">
    <source>
        <dbReference type="Proteomes" id="UP000467840"/>
    </source>
</evidence>
<feature type="region of interest" description="Disordered" evidence="2">
    <location>
        <begin position="48"/>
        <end position="83"/>
    </location>
</feature>
<dbReference type="PROSITE" id="PS00028">
    <property type="entry name" value="ZINC_FINGER_C2H2_1"/>
    <property type="match status" value="1"/>
</dbReference>
<feature type="compositionally biased region" description="Polar residues" evidence="2">
    <location>
        <begin position="13"/>
        <end position="30"/>
    </location>
</feature>
<gene>
    <name evidence="4" type="ORF">GH714_028243</name>
</gene>
<feature type="compositionally biased region" description="Low complexity" evidence="2">
    <location>
        <begin position="53"/>
        <end position="64"/>
    </location>
</feature>
<sequence length="228" mass="24032">MDNPKDHSDQPEKSSTQKPQNAGDEQSNVVPISRSEAVAPTLVVTIEATGTVPPRSSSIAPPARVLQGASGSGGGGGQRPRRRVDAGVPAVCAVCSRSFPSFYALFGHLRSHNNREWGGAFPPPAYNPDWVQRGTGDSQQQSPAATQKVMEQEVIPALLDAAQETLAKMNQGEQIAPSTTSREVLELDLNVQPQEGESAGPSSAVPETTVLDLNLPPPKEDDEDAPAP</sequence>
<protein>
    <recommendedName>
        <fullName evidence="3">C2H2-type domain-containing protein</fullName>
    </recommendedName>
</protein>
<reference evidence="4 5" key="1">
    <citation type="journal article" date="2020" name="Mol. Plant">
        <title>The Chromosome-Based Rubber Tree Genome Provides New Insights into Spurge Genome Evolution and Rubber Biosynthesis.</title>
        <authorList>
            <person name="Liu J."/>
            <person name="Shi C."/>
            <person name="Shi C.C."/>
            <person name="Li W."/>
            <person name="Zhang Q.J."/>
            <person name="Zhang Y."/>
            <person name="Li K."/>
            <person name="Lu H.F."/>
            <person name="Shi C."/>
            <person name="Zhu S.T."/>
            <person name="Xiao Z.Y."/>
            <person name="Nan H."/>
            <person name="Yue Y."/>
            <person name="Zhu X.G."/>
            <person name="Wu Y."/>
            <person name="Hong X.N."/>
            <person name="Fan G.Y."/>
            <person name="Tong Y."/>
            <person name="Zhang D."/>
            <person name="Mao C.L."/>
            <person name="Liu Y.L."/>
            <person name="Hao S.J."/>
            <person name="Liu W.Q."/>
            <person name="Lv M.Q."/>
            <person name="Zhang H.B."/>
            <person name="Liu Y."/>
            <person name="Hu-Tang G.R."/>
            <person name="Wang J.P."/>
            <person name="Wang J.H."/>
            <person name="Sun Y.H."/>
            <person name="Ni S.B."/>
            <person name="Chen W.B."/>
            <person name="Zhang X.C."/>
            <person name="Jiao Y.N."/>
            <person name="Eichler E.E."/>
            <person name="Li G.H."/>
            <person name="Liu X."/>
            <person name="Gao L.Z."/>
        </authorList>
    </citation>
    <scope>NUCLEOTIDE SEQUENCE [LARGE SCALE GENOMIC DNA]</scope>
    <source>
        <strain evidence="5">cv. GT1</strain>
        <tissue evidence="4">Leaf</tissue>
    </source>
</reference>
<evidence type="ECO:0000256" key="2">
    <source>
        <dbReference type="SAM" id="MobiDB-lite"/>
    </source>
</evidence>
<feature type="compositionally biased region" description="Basic and acidic residues" evidence="2">
    <location>
        <begin position="1"/>
        <end position="12"/>
    </location>
</feature>
<dbReference type="PANTHER" id="PTHR47591:SF6">
    <property type="entry name" value="C2H2-TYPE DOMAIN-CONTAINING PROTEIN"/>
    <property type="match status" value="1"/>
</dbReference>
<comment type="caution">
    <text evidence="4">The sequence shown here is derived from an EMBL/GenBank/DDBJ whole genome shotgun (WGS) entry which is preliminary data.</text>
</comment>
<dbReference type="Proteomes" id="UP000467840">
    <property type="component" value="Chromosome 2"/>
</dbReference>
<evidence type="ECO:0000256" key="1">
    <source>
        <dbReference type="PROSITE-ProRule" id="PRU00042"/>
    </source>
</evidence>
<feature type="domain" description="C2H2-type" evidence="3">
    <location>
        <begin position="90"/>
        <end position="117"/>
    </location>
</feature>